<dbReference type="GO" id="GO:0005975">
    <property type="term" value="P:carbohydrate metabolic process"/>
    <property type="evidence" value="ECO:0007669"/>
    <property type="project" value="UniProtKB-ARBA"/>
</dbReference>
<organism evidence="2 3">
    <name type="scientific">Phytoactinopolyspora alkaliphila</name>
    <dbReference type="NCBI Taxonomy" id="1783498"/>
    <lineage>
        <taxon>Bacteria</taxon>
        <taxon>Bacillati</taxon>
        <taxon>Actinomycetota</taxon>
        <taxon>Actinomycetes</taxon>
        <taxon>Jiangellales</taxon>
        <taxon>Jiangellaceae</taxon>
        <taxon>Phytoactinopolyspora</taxon>
    </lineage>
</organism>
<dbReference type="PROSITE" id="PS51318">
    <property type="entry name" value="TAT"/>
    <property type="match status" value="1"/>
</dbReference>
<dbReference type="Pfam" id="PF16126">
    <property type="entry name" value="DUF4838"/>
    <property type="match status" value="1"/>
</dbReference>
<dbReference type="GO" id="GO:0016787">
    <property type="term" value="F:hydrolase activity"/>
    <property type="evidence" value="ECO:0007669"/>
    <property type="project" value="UniProtKB-KW"/>
</dbReference>
<dbReference type="EMBL" id="JAAGOB010000014">
    <property type="protein sequence ID" value="NED97875.1"/>
    <property type="molecule type" value="Genomic_DNA"/>
</dbReference>
<dbReference type="Proteomes" id="UP000469185">
    <property type="component" value="Unassembled WGS sequence"/>
</dbReference>
<protein>
    <submittedName>
        <fullName evidence="2">DUF4838 domain-containing protein</fullName>
    </submittedName>
</protein>
<dbReference type="AlphaFoldDB" id="A0A6N9YSD9"/>
<accession>A0A6N9YSD9</accession>
<comment type="caution">
    <text evidence="2">The sequence shown here is derived from an EMBL/GenBank/DDBJ whole genome shotgun (WGS) entry which is preliminary data.</text>
</comment>
<sequence length="842" mass="91502">MSLDPEIHSRDFTRRQALTVGGAAGAAAIITGTALGAGAAVASTRSAPAGAIPVVYDGTAQAVVVTEDDASDAVRHAAAELVTFVAKSTGVTLPTTSLPSNPPTGDVTAIYVGFTGPTSHPVLPRILNRSADDGFVITPYNGSITITGSTEWGTLNGVYEFLERYVGVAWLMPTTIGEDVPQRSSLAVPRRIVRSAPAFDQRSISPLLIEPGTGGPYPDQYVWAQRNRLQGNYNRPVEFHHNLHTFFPVSEYGDRPELYANGVVPAPGVLIGWQPAFSNPETVDIVVADILAMLAADPSLTSVSLGVNDGAYPSYETGLPIPETYYGWVNEVASQVTAVHPDMRFGLLAYHDLEVPPPFDLHPSVIPFLTEDRYAWIDPATRQHREDQLLEWSQCATELGTYDYLYGAPYAVPRMYLSLLADVYRTTYDLGVRYHYAELYPNWGEGPKPWVISRLLWDPDAEVSDLIEEWCRRAVGSQAADSLADYYQLWEDVWTTDIAQSPWFISHRTYQPFDSPSYLAAVDATVLDEAEALMNAVVATAETATPEQRERALTLASAHEYYDATARLFPRAVPVPDTTDAALEVAQSLLANLPTREALMTRRADWLAEAATDPILVQPLDPTRGGLTGLSVYNHYPIWALIEFLRAHEPSGGEVTQWLADHRNDHPLFARAADVITAALTPSVSIFTNSGFEDGMAGWSSWVTSRGVHSISTAEARSGSQSLEALSVDRGGPIQVLDAGPGILASQVWVKASADIGEATIQFALNLYNSAGQQVGTVRGESLRLQAYVGEWRSLTSVEEFVAPADPARAVATAQYIPILTGLPEGARVWFDDAEAYFVPYA</sequence>
<dbReference type="Gene3D" id="2.60.120.260">
    <property type="entry name" value="Galactose-binding domain-like"/>
    <property type="match status" value="1"/>
</dbReference>
<dbReference type="Gene3D" id="3.30.379.10">
    <property type="entry name" value="Chitobiase/beta-hexosaminidase domain 2-like"/>
    <property type="match status" value="1"/>
</dbReference>
<evidence type="ECO:0000313" key="3">
    <source>
        <dbReference type="Proteomes" id="UP000469185"/>
    </source>
</evidence>
<name>A0A6N9YSD9_9ACTN</name>
<dbReference type="InterPro" id="IPR029018">
    <property type="entry name" value="Hex-like_dom2"/>
</dbReference>
<dbReference type="InterPro" id="IPR006311">
    <property type="entry name" value="TAT_signal"/>
</dbReference>
<evidence type="ECO:0000256" key="1">
    <source>
        <dbReference type="ARBA" id="ARBA00022801"/>
    </source>
</evidence>
<keyword evidence="3" id="KW-1185">Reference proteome</keyword>
<dbReference type="SUPFAM" id="SSF55545">
    <property type="entry name" value="beta-N-acetylhexosaminidase-like domain"/>
    <property type="match status" value="1"/>
</dbReference>
<evidence type="ECO:0000313" key="2">
    <source>
        <dbReference type="EMBL" id="NED97875.1"/>
    </source>
</evidence>
<proteinExistence type="predicted"/>
<keyword evidence="1" id="KW-0378">Hydrolase</keyword>
<dbReference type="InterPro" id="IPR032287">
    <property type="entry name" value="DUF4838"/>
</dbReference>
<dbReference type="RefSeq" id="WP_163820667.1">
    <property type="nucleotide sequence ID" value="NZ_JAAGOB010000014.1"/>
</dbReference>
<dbReference type="PANTHER" id="PTHR47406:SF2">
    <property type="entry name" value="ALPHA GLUCURONIDASE N-TERMINAL DOMAIN-CONTAINING PROTEIN"/>
    <property type="match status" value="1"/>
</dbReference>
<dbReference type="PANTHER" id="PTHR47406">
    <property type="entry name" value="COAGULATION FACTOR 5/8 TYPE, C-TERMINAL"/>
    <property type="match status" value="1"/>
</dbReference>
<gene>
    <name evidence="2" type="ORF">G1H11_21485</name>
</gene>
<reference evidence="2 3" key="1">
    <citation type="submission" date="2020-02" db="EMBL/GenBank/DDBJ databases">
        <authorList>
            <person name="Li X.-J."/>
            <person name="Feng X.-M."/>
        </authorList>
    </citation>
    <scope>NUCLEOTIDE SEQUENCE [LARGE SCALE GENOMIC DNA]</scope>
    <source>
        <strain evidence="2 3">CGMCC 4.7225</strain>
    </source>
</reference>